<protein>
    <submittedName>
        <fullName evidence="1">Uncharacterized protein</fullName>
    </submittedName>
</protein>
<gene>
    <name evidence="1" type="ORF">SAMN05421866_1227</name>
</gene>
<dbReference type="Proteomes" id="UP000184047">
    <property type="component" value="Unassembled WGS sequence"/>
</dbReference>
<proteinExistence type="predicted"/>
<name>A0A1M5LX28_9FLAO</name>
<dbReference type="RefSeq" id="WP_073060920.1">
    <property type="nucleotide sequence ID" value="NZ_FQWT01000001.1"/>
</dbReference>
<sequence length="223" mass="25845">MKKLSFLFVLAISNFYLSQNQRITGMDFYYGFSDYKKDSLAKPNVYAEVKSQNEDYIKMSPFRYTDTDQKAKKENRAWLMKYQDNLYFSMTYAAYIYSFDTFAKVKVIGKKYFLVYLDEVKDKKAISYNNPYGGGLLGGALNAGLTPKFAWKDKKGNSYKVLLIDIEKSNNTSDKRDVSFGLVVDTKLIVKLTDNDPEVISKLKTNQYYLEDIIDLVNKENNK</sequence>
<dbReference type="OrthoDB" id="1241567at2"/>
<organism evidence="1 2">
    <name type="scientific">Chryseobacterium oranimense</name>
    <dbReference type="NCBI Taxonomy" id="421058"/>
    <lineage>
        <taxon>Bacteria</taxon>
        <taxon>Pseudomonadati</taxon>
        <taxon>Bacteroidota</taxon>
        <taxon>Flavobacteriia</taxon>
        <taxon>Flavobacteriales</taxon>
        <taxon>Weeksellaceae</taxon>
        <taxon>Chryseobacterium group</taxon>
        <taxon>Chryseobacterium</taxon>
    </lineage>
</organism>
<dbReference type="STRING" id="421058.SAMN05421866_1227"/>
<keyword evidence="2" id="KW-1185">Reference proteome</keyword>
<dbReference type="AlphaFoldDB" id="A0A1M5LX28"/>
<reference evidence="2" key="1">
    <citation type="submission" date="2016-11" db="EMBL/GenBank/DDBJ databases">
        <authorList>
            <person name="Varghese N."/>
            <person name="Submissions S."/>
        </authorList>
    </citation>
    <scope>NUCLEOTIDE SEQUENCE [LARGE SCALE GENOMIC DNA]</scope>
    <source>
        <strain evidence="2">DSM 19055</strain>
    </source>
</reference>
<evidence type="ECO:0000313" key="1">
    <source>
        <dbReference type="EMBL" id="SHG68933.1"/>
    </source>
</evidence>
<dbReference type="EMBL" id="FQWT01000001">
    <property type="protein sequence ID" value="SHG68933.1"/>
    <property type="molecule type" value="Genomic_DNA"/>
</dbReference>
<evidence type="ECO:0000313" key="2">
    <source>
        <dbReference type="Proteomes" id="UP000184047"/>
    </source>
</evidence>
<accession>A0A1M5LX28</accession>